<dbReference type="RefSeq" id="WP_160559532.1">
    <property type="nucleotide sequence ID" value="NZ_QZDT01000008.1"/>
</dbReference>
<dbReference type="Proteomes" id="UP001154420">
    <property type="component" value="Unassembled WGS sequence"/>
</dbReference>
<feature type="compositionally biased region" description="Polar residues" evidence="1">
    <location>
        <begin position="299"/>
        <end position="316"/>
    </location>
</feature>
<evidence type="ECO:0000313" key="3">
    <source>
        <dbReference type="EMBL" id="NBJ92442.1"/>
    </source>
</evidence>
<feature type="transmembrane region" description="Helical" evidence="2">
    <location>
        <begin position="156"/>
        <end position="182"/>
    </location>
</feature>
<dbReference type="InterPro" id="IPR018770">
    <property type="entry name" value="ChloroindolylP_hydrolase"/>
</dbReference>
<evidence type="ECO:0000256" key="2">
    <source>
        <dbReference type="SAM" id="Phobius"/>
    </source>
</evidence>
<dbReference type="AlphaFoldDB" id="A0A9X5GSZ3"/>
<organism evidence="3 4">
    <name type="scientific">Parablautia muri</name>
    <dbReference type="NCBI Taxonomy" id="2320879"/>
    <lineage>
        <taxon>Bacteria</taxon>
        <taxon>Bacillati</taxon>
        <taxon>Bacillota</taxon>
        <taxon>Clostridia</taxon>
        <taxon>Lachnospirales</taxon>
        <taxon>Lachnospiraceae</taxon>
        <taxon>Parablautia</taxon>
    </lineage>
</organism>
<keyword evidence="2" id="KW-1133">Transmembrane helix</keyword>
<dbReference type="OrthoDB" id="9782052at2"/>
<feature type="region of interest" description="Disordered" evidence="1">
    <location>
        <begin position="297"/>
        <end position="316"/>
    </location>
</feature>
<protein>
    <recommendedName>
        <fullName evidence="5">5-bromo-4-chloroindolyl phosphate hydrolysis protein</fullName>
    </recommendedName>
</protein>
<sequence length="481" mass="54806">MSDYQNRSNIGEQMKDALAEALRTGDFKNLNDLVTQTVASTINEVGKHIPFENNFDCSSHDNSGKHTGNGQSGTYTWDQKAAQAHSEREAQKRLKQQQHWQEQIQRTQAHILQKKEQFLKQKKQFGHFGSPEQRPPQQTQLAPPVKFNKIGSVSNILYKVFGGIGLGTTCFSLFGLFVLWGANFPVSSAAFITALLFMAGFFYMIQVGIGQGRRLKRAKRYMQLCSGKMYIGTEALAQSTGKSKRYILRDLQKMLKLGMFPEGHLDKQKTNFMLNDTIYRQYLDMEENRRRMELDAQNHSRQTNLSGDHTSTNAEQSKNMSFQATASTLHSGDSEQAELNTMIMEGAECIRKLRYLNDQIPGEVISQKLMRLENLLKEIFDNLKEHPDQMHRMHKLMDYYLPTTLKLVEAYADFDKVSVPGEEITAAKAEIENTLDTINQAFTELLNNLFQDAVLDATTDAQVLKTMLAREGLMNEMDIKR</sequence>
<feature type="transmembrane region" description="Helical" evidence="2">
    <location>
        <begin position="188"/>
        <end position="210"/>
    </location>
</feature>
<feature type="compositionally biased region" description="Polar residues" evidence="1">
    <location>
        <begin position="65"/>
        <end position="77"/>
    </location>
</feature>
<reference evidence="3" key="1">
    <citation type="submission" date="2018-09" db="EMBL/GenBank/DDBJ databases">
        <title>Murine metabolic-syndrome-specific gut microbial biobank.</title>
        <authorList>
            <person name="Liu C."/>
        </authorList>
    </citation>
    <scope>NUCLEOTIDE SEQUENCE</scope>
    <source>
        <strain evidence="3">D42-62</strain>
    </source>
</reference>
<evidence type="ECO:0008006" key="5">
    <source>
        <dbReference type="Google" id="ProtNLM"/>
    </source>
</evidence>
<dbReference type="Pfam" id="PF10112">
    <property type="entry name" value="Halogen_Hydrol"/>
    <property type="match status" value="1"/>
</dbReference>
<dbReference type="EMBL" id="QZDT01000008">
    <property type="protein sequence ID" value="NBJ92442.1"/>
    <property type="molecule type" value="Genomic_DNA"/>
</dbReference>
<keyword evidence="2" id="KW-0472">Membrane</keyword>
<name>A0A9X5GSZ3_9FIRM</name>
<proteinExistence type="predicted"/>
<feature type="region of interest" description="Disordered" evidence="1">
    <location>
        <begin position="60"/>
        <end position="100"/>
    </location>
</feature>
<evidence type="ECO:0000256" key="1">
    <source>
        <dbReference type="SAM" id="MobiDB-lite"/>
    </source>
</evidence>
<comment type="caution">
    <text evidence="3">The sequence shown here is derived from an EMBL/GenBank/DDBJ whole genome shotgun (WGS) entry which is preliminary data.</text>
</comment>
<keyword evidence="4" id="KW-1185">Reference proteome</keyword>
<accession>A0A9X5GSZ3</accession>
<gene>
    <name evidence="3" type="ORF">D5281_07465</name>
</gene>
<evidence type="ECO:0000313" key="4">
    <source>
        <dbReference type="Proteomes" id="UP001154420"/>
    </source>
</evidence>
<keyword evidence="2" id="KW-0812">Transmembrane</keyword>